<evidence type="ECO:0000256" key="25">
    <source>
        <dbReference type="SAM" id="Phobius"/>
    </source>
</evidence>
<feature type="transmembrane region" description="Helical" evidence="25">
    <location>
        <begin position="259"/>
        <end position="280"/>
    </location>
</feature>
<dbReference type="SUPFAM" id="SSF103473">
    <property type="entry name" value="MFS general substrate transporter"/>
    <property type="match status" value="1"/>
</dbReference>
<evidence type="ECO:0000256" key="19">
    <source>
        <dbReference type="ARBA" id="ARBA00044919"/>
    </source>
</evidence>
<comment type="function">
    <text evidence="23">Lysosomal dipeptide uniporter that selectively exports lysine, arginine or histidine-containing dipeptides with a net positive charge from the lysosome lumen into the cytosol. Could play a role in a specific type of protein O-glycosylation indirectly regulating macrophages migration and tissue invasion. Also essential for liver homeostasis.</text>
</comment>
<organism evidence="27 28">
    <name type="scientific">Halobaculum lipolyticum</name>
    <dbReference type="NCBI Taxonomy" id="3032001"/>
    <lineage>
        <taxon>Archaea</taxon>
        <taxon>Methanobacteriati</taxon>
        <taxon>Methanobacteriota</taxon>
        <taxon>Stenosarchaea group</taxon>
        <taxon>Halobacteria</taxon>
        <taxon>Halobacteriales</taxon>
        <taxon>Haloferacaceae</taxon>
        <taxon>Halobaculum</taxon>
    </lineage>
</organism>
<evidence type="ECO:0000256" key="23">
    <source>
        <dbReference type="ARBA" id="ARBA00045709"/>
    </source>
</evidence>
<name>A0ABD5WHK2_9EURY</name>
<comment type="catalytic activity">
    <reaction evidence="14">
        <text>L-aspartyl-L-lysine(out) = L-aspartyl-L-lysine(in)</text>
        <dbReference type="Rhea" id="RHEA:79411"/>
        <dbReference type="ChEBI" id="CHEBI:229953"/>
    </reaction>
</comment>
<evidence type="ECO:0000256" key="2">
    <source>
        <dbReference type="ARBA" id="ARBA00008335"/>
    </source>
</evidence>
<evidence type="ECO:0000256" key="6">
    <source>
        <dbReference type="ARBA" id="ARBA00023136"/>
    </source>
</evidence>
<evidence type="ECO:0000313" key="28">
    <source>
        <dbReference type="Proteomes" id="UP001596461"/>
    </source>
</evidence>
<dbReference type="RefSeq" id="WP_284031357.1">
    <property type="nucleotide sequence ID" value="NZ_CP126154.1"/>
</dbReference>
<comment type="similarity">
    <text evidence="2">Belongs to the major facilitator superfamily.</text>
</comment>
<comment type="catalytic activity">
    <reaction evidence="10">
        <text>L-alpha-aminoacyl-L-arginine(out) = L-alpha-aminoacyl-L-arginine(in)</text>
        <dbReference type="Rhea" id="RHEA:79367"/>
        <dbReference type="ChEBI" id="CHEBI:229968"/>
    </reaction>
</comment>
<feature type="transmembrane region" description="Helical" evidence="25">
    <location>
        <begin position="292"/>
        <end position="312"/>
    </location>
</feature>
<feature type="transmembrane region" description="Helical" evidence="25">
    <location>
        <begin position="318"/>
        <end position="339"/>
    </location>
</feature>
<evidence type="ECO:0000256" key="12">
    <source>
        <dbReference type="ARBA" id="ARBA00044891"/>
    </source>
</evidence>
<evidence type="ECO:0000256" key="3">
    <source>
        <dbReference type="ARBA" id="ARBA00022448"/>
    </source>
</evidence>
<feature type="transmembrane region" description="Helical" evidence="25">
    <location>
        <begin position="77"/>
        <end position="95"/>
    </location>
</feature>
<feature type="transmembrane region" description="Helical" evidence="25">
    <location>
        <begin position="50"/>
        <end position="70"/>
    </location>
</feature>
<evidence type="ECO:0000256" key="15">
    <source>
        <dbReference type="ARBA" id="ARBA00044899"/>
    </source>
</evidence>
<dbReference type="Pfam" id="PF07690">
    <property type="entry name" value="MFS_1"/>
    <property type="match status" value="1"/>
</dbReference>
<keyword evidence="3" id="KW-0813">Transport</keyword>
<evidence type="ECO:0000256" key="22">
    <source>
        <dbReference type="ARBA" id="ARBA00045018"/>
    </source>
</evidence>
<keyword evidence="5 25" id="KW-1133">Transmembrane helix</keyword>
<evidence type="ECO:0000259" key="26">
    <source>
        <dbReference type="PROSITE" id="PS50850"/>
    </source>
</evidence>
<evidence type="ECO:0000256" key="16">
    <source>
        <dbReference type="ARBA" id="ARBA00044900"/>
    </source>
</evidence>
<dbReference type="InterPro" id="IPR036259">
    <property type="entry name" value="MFS_trans_sf"/>
</dbReference>
<dbReference type="InterPro" id="IPR052187">
    <property type="entry name" value="MFSD1"/>
</dbReference>
<comment type="catalytic activity">
    <reaction evidence="19">
        <text>L-alanyl-L-lysine(out) = L-alanyl-L-lysine(in)</text>
        <dbReference type="Rhea" id="RHEA:79415"/>
        <dbReference type="ChEBI" id="CHEBI:192470"/>
    </reaction>
</comment>
<dbReference type="PANTHER" id="PTHR23512:SF3">
    <property type="entry name" value="MAJOR FACILITATOR SUPERFAMILY DOMAIN-CONTAINING PROTEIN 1"/>
    <property type="match status" value="1"/>
</dbReference>
<feature type="domain" description="Major facilitator superfamily (MFS) profile" evidence="26">
    <location>
        <begin position="12"/>
        <end position="422"/>
    </location>
</feature>
<dbReference type="InterPro" id="IPR020846">
    <property type="entry name" value="MFS_dom"/>
</dbReference>
<sequence length="436" mass="44597">MALPNRYRRHLMWATLAFGFLFVNFFRNSTAVLAGDLAAVFDATAAELGLLHSSFFYVYAAAQLPSGLLVDRFGPRRVVSVGLAGMAVGVAGFAAADTFALGFAARFLAGLSGAAIYVAVLRFCANWYAPGEFATMTGFTIAAAGIGGVLATTPLALAAGVAGWRAVLFVSAGGVFLAAVAVGAYVRDRPAEAADRPAGADSGTDHDSLREVLAGARRVLADVDTWLMGVMLFLIFGLNFTVVGLWGVPYIVNLYDVPVSTAATAVLAANVGFAVGSPAFGALSDRTGRRTGVILGSCVVFLLAYGVIFLTVTPPLAVVGLVLFVGMGVTGGASVAYTVAKERHVGDSGAATGTINGMAYFGAAVFPAVLGAVLDAYWTGRVVDGARAYSAQGYRLAFGVVVAGGVVAVACAAALHLRVQRRERADAGAPSAPGDD</sequence>
<comment type="catalytic activity">
    <reaction evidence="18">
        <text>L-histidyl-L-alpha-amino acid(out) = L-histidyl-L-alpha-amino acid(in)</text>
        <dbReference type="Rhea" id="RHEA:79379"/>
        <dbReference type="ChEBI" id="CHEBI:229964"/>
    </reaction>
</comment>
<keyword evidence="6 25" id="KW-0472">Membrane</keyword>
<dbReference type="Proteomes" id="UP001596461">
    <property type="component" value="Unassembled WGS sequence"/>
</dbReference>
<dbReference type="InterPro" id="IPR011701">
    <property type="entry name" value="MFS"/>
</dbReference>
<dbReference type="EMBL" id="JBHTAH010000023">
    <property type="protein sequence ID" value="MFC7071374.1"/>
    <property type="molecule type" value="Genomic_DNA"/>
</dbReference>
<evidence type="ECO:0000256" key="21">
    <source>
        <dbReference type="ARBA" id="ARBA00044985"/>
    </source>
</evidence>
<comment type="catalytic activity">
    <reaction evidence="9">
        <text>L-histidyl-glycine(out) = L-histidyl-glycine(in)</text>
        <dbReference type="Rhea" id="RHEA:79395"/>
        <dbReference type="ChEBI" id="CHEBI:229957"/>
    </reaction>
</comment>
<dbReference type="GO" id="GO:0005765">
    <property type="term" value="C:lysosomal membrane"/>
    <property type="evidence" value="ECO:0007669"/>
    <property type="project" value="UniProtKB-SubCell"/>
</dbReference>
<evidence type="ECO:0000256" key="18">
    <source>
        <dbReference type="ARBA" id="ARBA00044912"/>
    </source>
</evidence>
<feature type="transmembrane region" description="Helical" evidence="25">
    <location>
        <begin position="101"/>
        <end position="121"/>
    </location>
</feature>
<comment type="caution">
    <text evidence="27">The sequence shown here is derived from an EMBL/GenBank/DDBJ whole genome shotgun (WGS) entry which is preliminary data.</text>
</comment>
<evidence type="ECO:0000256" key="1">
    <source>
        <dbReference type="ARBA" id="ARBA00004155"/>
    </source>
</evidence>
<evidence type="ECO:0000256" key="8">
    <source>
        <dbReference type="ARBA" id="ARBA00044876"/>
    </source>
</evidence>
<comment type="catalytic activity">
    <reaction evidence="11">
        <text>L-alpha-aminoacyl-L-histidine(out) = L-alpha-aminoacyl-L-histidine(in)</text>
        <dbReference type="Rhea" id="RHEA:79375"/>
        <dbReference type="ChEBI" id="CHEBI:229967"/>
    </reaction>
</comment>
<evidence type="ECO:0000256" key="7">
    <source>
        <dbReference type="ARBA" id="ARBA00023228"/>
    </source>
</evidence>
<comment type="subcellular location">
    <subcellularLocation>
        <location evidence="1">Lysosome membrane</location>
        <topology evidence="1">Multi-pass membrane protein</topology>
    </subcellularLocation>
</comment>
<keyword evidence="7" id="KW-0458">Lysosome</keyword>
<protein>
    <recommendedName>
        <fullName evidence="21">Lysosomal dipeptide transporter MFSD1</fullName>
    </recommendedName>
    <alternativeName>
        <fullName evidence="22">Major facilitator superfamily domain-containing protein 1</fullName>
    </alternativeName>
</protein>
<evidence type="ECO:0000256" key="24">
    <source>
        <dbReference type="ARBA" id="ARBA00046376"/>
    </source>
</evidence>
<feature type="transmembrane region" description="Helical" evidence="25">
    <location>
        <begin position="226"/>
        <end position="247"/>
    </location>
</feature>
<evidence type="ECO:0000256" key="10">
    <source>
        <dbReference type="ARBA" id="ARBA00044881"/>
    </source>
</evidence>
<comment type="catalytic activity">
    <reaction evidence="12">
        <text>L-lysyl-L-alpha-amino acid(out) = L-lysyl-L-alpha-amino acid(in)</text>
        <dbReference type="Rhea" id="RHEA:79387"/>
        <dbReference type="ChEBI" id="CHEBI:229965"/>
    </reaction>
</comment>
<dbReference type="PROSITE" id="PS50850">
    <property type="entry name" value="MFS"/>
    <property type="match status" value="1"/>
</dbReference>
<keyword evidence="28" id="KW-1185">Reference proteome</keyword>
<comment type="catalytic activity">
    <reaction evidence="13">
        <text>L-alpha-aminoacyl-L-lysine(out) = L-alpha-aminoacyl-L-lysine(in)</text>
        <dbReference type="Rhea" id="RHEA:79383"/>
        <dbReference type="ChEBI" id="CHEBI:229966"/>
    </reaction>
</comment>
<evidence type="ECO:0000256" key="11">
    <source>
        <dbReference type="ARBA" id="ARBA00044884"/>
    </source>
</evidence>
<feature type="transmembrane region" description="Helical" evidence="25">
    <location>
        <begin position="394"/>
        <end position="415"/>
    </location>
</feature>
<feature type="transmembrane region" description="Helical" evidence="25">
    <location>
        <begin position="163"/>
        <end position="186"/>
    </location>
</feature>
<evidence type="ECO:0000256" key="14">
    <source>
        <dbReference type="ARBA" id="ARBA00044898"/>
    </source>
</evidence>
<evidence type="ECO:0000256" key="13">
    <source>
        <dbReference type="ARBA" id="ARBA00044893"/>
    </source>
</evidence>
<feature type="transmembrane region" description="Helical" evidence="25">
    <location>
        <begin position="133"/>
        <end position="157"/>
    </location>
</feature>
<accession>A0ABD5WHK2</accession>
<comment type="catalytic activity">
    <reaction evidence="17">
        <text>L-arginyl-glycine(out) = L-arginyl-glycine(in)</text>
        <dbReference type="Rhea" id="RHEA:79391"/>
        <dbReference type="ChEBI" id="CHEBI:229955"/>
    </reaction>
</comment>
<gene>
    <name evidence="27" type="ORF">ACFQL9_17145</name>
</gene>
<dbReference type="AlphaFoldDB" id="A0ABD5WHK2"/>
<evidence type="ECO:0000256" key="5">
    <source>
        <dbReference type="ARBA" id="ARBA00022989"/>
    </source>
</evidence>
<evidence type="ECO:0000256" key="4">
    <source>
        <dbReference type="ARBA" id="ARBA00022692"/>
    </source>
</evidence>
<proteinExistence type="inferred from homology"/>
<comment type="catalytic activity">
    <reaction evidence="8">
        <text>L-lysyl-L-alanine(out) = L-lysyl-L-alanine(in)</text>
        <dbReference type="Rhea" id="RHEA:79399"/>
        <dbReference type="ChEBI" id="CHEBI:229954"/>
    </reaction>
</comment>
<dbReference type="GeneID" id="81126245"/>
<comment type="catalytic activity">
    <reaction evidence="16">
        <text>L-lysyl-L-lysine(out) = L-lysyl-L-lysine(in)</text>
        <dbReference type="Rhea" id="RHEA:79403"/>
        <dbReference type="ChEBI" id="CHEBI:229956"/>
    </reaction>
</comment>
<feature type="transmembrane region" description="Helical" evidence="25">
    <location>
        <begin position="351"/>
        <end position="374"/>
    </location>
</feature>
<comment type="subunit">
    <text evidence="24">Homodimer. Interacts with lysosomal protein GLMP (via lumenal domain); the interaction starts while both proteins are still in the endoplasmic reticulum and is required for stabilization of MFSD1 in lysosomes but has no direct effect on its targeting to lysosomes or transporter activity.</text>
</comment>
<dbReference type="Gene3D" id="1.20.1250.20">
    <property type="entry name" value="MFS general substrate transporter like domains"/>
    <property type="match status" value="2"/>
</dbReference>
<evidence type="ECO:0000256" key="17">
    <source>
        <dbReference type="ARBA" id="ARBA00044903"/>
    </source>
</evidence>
<comment type="catalytic activity">
    <reaction evidence="20">
        <text>L-lysyl-glycine(out) = L-lysyl-glycine(in)</text>
        <dbReference type="Rhea" id="RHEA:79407"/>
        <dbReference type="ChEBI" id="CHEBI:191202"/>
    </reaction>
</comment>
<reference evidence="27 28" key="1">
    <citation type="journal article" date="2019" name="Int. J. Syst. Evol. Microbiol.">
        <title>The Global Catalogue of Microorganisms (GCM) 10K type strain sequencing project: providing services to taxonomists for standard genome sequencing and annotation.</title>
        <authorList>
            <consortium name="The Broad Institute Genomics Platform"/>
            <consortium name="The Broad Institute Genome Sequencing Center for Infectious Disease"/>
            <person name="Wu L."/>
            <person name="Ma J."/>
        </authorList>
    </citation>
    <scope>NUCLEOTIDE SEQUENCE [LARGE SCALE GENOMIC DNA]</scope>
    <source>
        <strain evidence="27 28">DT31</strain>
    </source>
</reference>
<dbReference type="PANTHER" id="PTHR23512">
    <property type="entry name" value="MAJOR FACILITATOR SUPERFAMILY DOMAIN-CONTAINING PROTEIN 1"/>
    <property type="match status" value="1"/>
</dbReference>
<evidence type="ECO:0000256" key="20">
    <source>
        <dbReference type="ARBA" id="ARBA00044924"/>
    </source>
</evidence>
<keyword evidence="4 25" id="KW-0812">Transmembrane</keyword>
<evidence type="ECO:0000313" key="27">
    <source>
        <dbReference type="EMBL" id="MFC7071374.1"/>
    </source>
</evidence>
<evidence type="ECO:0000256" key="9">
    <source>
        <dbReference type="ARBA" id="ARBA00044878"/>
    </source>
</evidence>
<comment type="catalytic activity">
    <reaction evidence="15">
        <text>L-arginyl-L-alpha-amino acid(out) = L-arginyl-L-alpha-amino acid(in)</text>
        <dbReference type="Rhea" id="RHEA:79371"/>
        <dbReference type="ChEBI" id="CHEBI:84315"/>
    </reaction>
</comment>